<dbReference type="EMBL" id="CAMXCT030004347">
    <property type="protein sequence ID" value="CAL4795985.1"/>
    <property type="molecule type" value="Genomic_DNA"/>
</dbReference>
<evidence type="ECO:0000313" key="2">
    <source>
        <dbReference type="EMBL" id="CAI4008673.1"/>
    </source>
</evidence>
<feature type="region of interest" description="Disordered" evidence="1">
    <location>
        <begin position="207"/>
        <end position="244"/>
    </location>
</feature>
<evidence type="ECO:0000256" key="1">
    <source>
        <dbReference type="SAM" id="MobiDB-lite"/>
    </source>
</evidence>
<evidence type="ECO:0000313" key="3">
    <source>
        <dbReference type="EMBL" id="CAL4795985.1"/>
    </source>
</evidence>
<accession>A0A9P1DHE5</accession>
<protein>
    <submittedName>
        <fullName evidence="3">Tyr recombinase domain-containing protein</fullName>
    </submittedName>
</protein>
<comment type="caution">
    <text evidence="2">The sequence shown here is derived from an EMBL/GenBank/DDBJ whole genome shotgun (WGS) entry which is preliminary data.</text>
</comment>
<organism evidence="2">
    <name type="scientific">Cladocopium goreaui</name>
    <dbReference type="NCBI Taxonomy" id="2562237"/>
    <lineage>
        <taxon>Eukaryota</taxon>
        <taxon>Sar</taxon>
        <taxon>Alveolata</taxon>
        <taxon>Dinophyceae</taxon>
        <taxon>Suessiales</taxon>
        <taxon>Symbiodiniaceae</taxon>
        <taxon>Cladocopium</taxon>
    </lineage>
</organism>
<feature type="compositionally biased region" description="Low complexity" evidence="1">
    <location>
        <begin position="207"/>
        <end position="229"/>
    </location>
</feature>
<dbReference type="Proteomes" id="UP001152797">
    <property type="component" value="Unassembled WGS sequence"/>
</dbReference>
<sequence length="316" mass="35012">MVAWASVVALVFHKLSMDLRLELAGLTELQLADILVAGRLSKTSDDSTGVRNPVTPMSYAESLFFLRHFLTLPWKKSPLELGASPKSYTIHGLKSTLISWATQLDLPDEHKRLQGKHQSRNSSTRLYSRDDVHGALKLQQAIVKAVHEGWKPVTPLARGGQLPLVEPAVQLERFNKQARGHTWQFLRFQGHVIEVQEDEAVQVQDEVQEVVASSSSDSDTSSSSSSESSVSEHQKRDKRQTDPIIADEVMSALHRNTWHVMMGKSSRGDTDVIQTACGRFFDVAQLKAVQELEITGSQTLCGHPGCRKGWLAVGAQ</sequence>
<gene>
    <name evidence="2" type="ORF">C1SCF055_LOCUS34092</name>
</gene>
<keyword evidence="4" id="KW-1185">Reference proteome</keyword>
<evidence type="ECO:0000313" key="4">
    <source>
        <dbReference type="Proteomes" id="UP001152797"/>
    </source>
</evidence>
<name>A0A9P1DHE5_9DINO</name>
<proteinExistence type="predicted"/>
<dbReference type="AlphaFoldDB" id="A0A9P1DHE5"/>
<feature type="compositionally biased region" description="Basic and acidic residues" evidence="1">
    <location>
        <begin position="230"/>
        <end position="241"/>
    </location>
</feature>
<dbReference type="OrthoDB" id="414847at2759"/>
<dbReference type="EMBL" id="CAMXCT010004347">
    <property type="protein sequence ID" value="CAI4008673.1"/>
    <property type="molecule type" value="Genomic_DNA"/>
</dbReference>
<dbReference type="EMBL" id="CAMXCT020004347">
    <property type="protein sequence ID" value="CAL1162048.1"/>
    <property type="molecule type" value="Genomic_DNA"/>
</dbReference>
<reference evidence="3 4" key="2">
    <citation type="submission" date="2024-05" db="EMBL/GenBank/DDBJ databases">
        <authorList>
            <person name="Chen Y."/>
            <person name="Shah S."/>
            <person name="Dougan E. K."/>
            <person name="Thang M."/>
            <person name="Chan C."/>
        </authorList>
    </citation>
    <scope>NUCLEOTIDE SEQUENCE [LARGE SCALE GENOMIC DNA]</scope>
</reference>
<reference evidence="2" key="1">
    <citation type="submission" date="2022-10" db="EMBL/GenBank/DDBJ databases">
        <authorList>
            <person name="Chen Y."/>
            <person name="Dougan E. K."/>
            <person name="Chan C."/>
            <person name="Rhodes N."/>
            <person name="Thang M."/>
        </authorList>
    </citation>
    <scope>NUCLEOTIDE SEQUENCE</scope>
</reference>